<keyword evidence="2" id="KW-0223">Dioxygenase</keyword>
<keyword evidence="3" id="KW-1185">Reference proteome</keyword>
<keyword evidence="2" id="KW-0560">Oxidoreductase</keyword>
<protein>
    <submittedName>
        <fullName evidence="2">Aromatic ring-opening dioxygenase subunit LigA</fullName>
    </submittedName>
</protein>
<accession>A0A317CPR5</accession>
<sequence length="104" mass="11749">MSLYFTQKLLYELNRDPSLQAAFLEDKEAVLSQYQLDDEELEALRKPDIGMLYILGVNGQILMHYAAMCGYAWPEYIQAMRDALEVHGNVRAGIYATTDGKGAI</sequence>
<dbReference type="SUPFAM" id="SSF48076">
    <property type="entry name" value="LigA subunit of an aromatic-ring-opening dioxygenase LigAB"/>
    <property type="match status" value="1"/>
</dbReference>
<dbReference type="EMBL" id="QGKM01000001">
    <property type="protein sequence ID" value="PWR00676.1"/>
    <property type="molecule type" value="Genomic_DNA"/>
</dbReference>
<reference evidence="2 3" key="1">
    <citation type="submission" date="2018-05" db="EMBL/GenBank/DDBJ databases">
        <title>Leucothrix arctica sp. nov., isolated from Arctic seawater.</title>
        <authorList>
            <person name="Choi A."/>
            <person name="Baek K."/>
        </authorList>
    </citation>
    <scope>NUCLEOTIDE SEQUENCE [LARGE SCALE GENOMIC DNA]</scope>
    <source>
        <strain evidence="2 3">JCM 18388</strain>
    </source>
</reference>
<dbReference type="Pfam" id="PF07746">
    <property type="entry name" value="LigA"/>
    <property type="match status" value="1"/>
</dbReference>
<dbReference type="RefSeq" id="WP_109835657.1">
    <property type="nucleotide sequence ID" value="NZ_QGKM01000001.1"/>
</dbReference>
<organism evidence="2 3">
    <name type="scientific">Leucothrix pacifica</name>
    <dbReference type="NCBI Taxonomy" id="1247513"/>
    <lineage>
        <taxon>Bacteria</taxon>
        <taxon>Pseudomonadati</taxon>
        <taxon>Pseudomonadota</taxon>
        <taxon>Gammaproteobacteria</taxon>
        <taxon>Thiotrichales</taxon>
        <taxon>Thiotrichaceae</taxon>
        <taxon>Leucothrix</taxon>
    </lineage>
</organism>
<dbReference type="Gene3D" id="1.10.700.10">
    <property type="entry name" value="Dioxygenase LigAB, LigA subunit"/>
    <property type="match status" value="1"/>
</dbReference>
<dbReference type="GO" id="GO:0051213">
    <property type="term" value="F:dioxygenase activity"/>
    <property type="evidence" value="ECO:0007669"/>
    <property type="project" value="UniProtKB-KW"/>
</dbReference>
<dbReference type="InterPro" id="IPR036622">
    <property type="entry name" value="LigA_sf"/>
</dbReference>
<gene>
    <name evidence="2" type="ORF">DKW60_00260</name>
</gene>
<dbReference type="InterPro" id="IPR011986">
    <property type="entry name" value="Xdiol_dOase_LigA"/>
</dbReference>
<evidence type="ECO:0000313" key="3">
    <source>
        <dbReference type="Proteomes" id="UP000245539"/>
    </source>
</evidence>
<comment type="caution">
    <text evidence="2">The sequence shown here is derived from an EMBL/GenBank/DDBJ whole genome shotgun (WGS) entry which is preliminary data.</text>
</comment>
<dbReference type="Proteomes" id="UP000245539">
    <property type="component" value="Unassembled WGS sequence"/>
</dbReference>
<evidence type="ECO:0000259" key="1">
    <source>
        <dbReference type="Pfam" id="PF07746"/>
    </source>
</evidence>
<feature type="domain" description="Extradiol ring-cleavage dioxygenase LigAB LigA subunit" evidence="1">
    <location>
        <begin position="7"/>
        <end position="82"/>
    </location>
</feature>
<name>A0A317CPR5_9GAMM</name>
<proteinExistence type="predicted"/>
<dbReference type="OrthoDB" id="7360312at2"/>
<evidence type="ECO:0000313" key="2">
    <source>
        <dbReference type="EMBL" id="PWR00676.1"/>
    </source>
</evidence>
<dbReference type="AlphaFoldDB" id="A0A317CPR5"/>